<dbReference type="HOGENOM" id="CLU_047453_1_0_1"/>
<feature type="compositionally biased region" description="Polar residues" evidence="4">
    <location>
        <begin position="316"/>
        <end position="341"/>
    </location>
</feature>
<dbReference type="Proteomes" id="UP000054342">
    <property type="component" value="Unassembled WGS sequence"/>
</dbReference>
<keyword evidence="8" id="KW-1185">Reference proteome</keyword>
<feature type="transmembrane region" description="Helical" evidence="5">
    <location>
        <begin position="188"/>
        <end position="211"/>
    </location>
</feature>
<dbReference type="InterPro" id="IPR011016">
    <property type="entry name" value="Znf_RING-CH"/>
</dbReference>
<dbReference type="STRING" id="348802.A0A0D2FDM3"/>
<feature type="compositionally biased region" description="Basic and acidic residues" evidence="4">
    <location>
        <begin position="282"/>
        <end position="300"/>
    </location>
</feature>
<dbReference type="SUPFAM" id="SSF57850">
    <property type="entry name" value="RING/U-box"/>
    <property type="match status" value="1"/>
</dbReference>
<evidence type="ECO:0000256" key="1">
    <source>
        <dbReference type="ARBA" id="ARBA00022723"/>
    </source>
</evidence>
<keyword evidence="3" id="KW-0862">Zinc</keyword>
<evidence type="ECO:0000256" key="3">
    <source>
        <dbReference type="ARBA" id="ARBA00022833"/>
    </source>
</evidence>
<keyword evidence="5" id="KW-0472">Membrane</keyword>
<evidence type="ECO:0000256" key="2">
    <source>
        <dbReference type="ARBA" id="ARBA00022771"/>
    </source>
</evidence>
<dbReference type="PANTHER" id="PTHR46347">
    <property type="entry name" value="RING/FYVE/PHD ZINC FINGER SUPERFAMILY PROTEIN"/>
    <property type="match status" value="1"/>
</dbReference>
<evidence type="ECO:0000313" key="8">
    <source>
        <dbReference type="Proteomes" id="UP000054342"/>
    </source>
</evidence>
<feature type="transmembrane region" description="Helical" evidence="5">
    <location>
        <begin position="232"/>
        <end position="252"/>
    </location>
</feature>
<keyword evidence="5" id="KW-0812">Transmembrane</keyword>
<dbReference type="EMBL" id="KN847318">
    <property type="protein sequence ID" value="KIW58159.1"/>
    <property type="molecule type" value="Genomic_DNA"/>
</dbReference>
<organism evidence="7 8">
    <name type="scientific">Exophiala xenobiotica</name>
    <dbReference type="NCBI Taxonomy" id="348802"/>
    <lineage>
        <taxon>Eukaryota</taxon>
        <taxon>Fungi</taxon>
        <taxon>Dikarya</taxon>
        <taxon>Ascomycota</taxon>
        <taxon>Pezizomycotina</taxon>
        <taxon>Eurotiomycetes</taxon>
        <taxon>Chaetothyriomycetidae</taxon>
        <taxon>Chaetothyriales</taxon>
        <taxon>Herpotrichiellaceae</taxon>
        <taxon>Exophiala</taxon>
    </lineage>
</organism>
<feature type="region of interest" description="Disordered" evidence="4">
    <location>
        <begin position="274"/>
        <end position="362"/>
    </location>
</feature>
<feature type="region of interest" description="Disordered" evidence="4">
    <location>
        <begin position="1"/>
        <end position="22"/>
    </location>
</feature>
<gene>
    <name evidence="7" type="ORF">PV05_02706</name>
</gene>
<dbReference type="Pfam" id="PF12906">
    <property type="entry name" value="RINGv"/>
    <property type="match status" value="1"/>
</dbReference>
<keyword evidence="2" id="KW-0863">Zinc-finger</keyword>
<dbReference type="PROSITE" id="PS51292">
    <property type="entry name" value="ZF_RING_CH"/>
    <property type="match status" value="1"/>
</dbReference>
<sequence>MEPTQSPPADTAKESTDSSAPTWTYPPRTCRLCLEDVYPTVTLYPPGVPARLQRPLVEYKNDDEYGRLIKPCHCKGGMRYIHELCLRRSRTEVNRPNSLWKCHECGHQFNFKRLTIQRYLGSRVSSGILTLLVMVFIMFFLGFVADPILNFYTDPYETLLGHEELWQEVTVNQSEDAMSGWLLHFTKGLVSMGVLSFLRTMILNPFQWWNLRNTGFVSSRVSGRAPTGRNRAVNISWIVIVMGVFSAAWLFYQWVQTIIGRWLQRIGNNIVDTQLPGDDDDLKPPPDWKYEPTKGDDSAETRGSVPLEDEWVKVQADQTPQFGNAGNKSSQVNSAPNQQTSTKEDDSTEPVTTRHSIPGAFTSATAYGSAVDEAQHQGWSFRGI</sequence>
<dbReference type="InterPro" id="IPR013083">
    <property type="entry name" value="Znf_RING/FYVE/PHD"/>
</dbReference>
<name>A0A0D2FDM3_9EURO</name>
<reference evidence="7 8" key="1">
    <citation type="submission" date="2015-01" db="EMBL/GenBank/DDBJ databases">
        <title>The Genome Sequence of Exophiala xenobiotica CBS118157.</title>
        <authorList>
            <consortium name="The Broad Institute Genomics Platform"/>
            <person name="Cuomo C."/>
            <person name="de Hoog S."/>
            <person name="Gorbushina A."/>
            <person name="Stielow B."/>
            <person name="Teixiera M."/>
            <person name="Abouelleil A."/>
            <person name="Chapman S.B."/>
            <person name="Priest M."/>
            <person name="Young S.K."/>
            <person name="Wortman J."/>
            <person name="Nusbaum C."/>
            <person name="Birren B."/>
        </authorList>
    </citation>
    <scope>NUCLEOTIDE SEQUENCE [LARGE SCALE GENOMIC DNA]</scope>
    <source>
        <strain evidence="7 8">CBS 118157</strain>
    </source>
</reference>
<dbReference type="OrthoDB" id="264354at2759"/>
<dbReference type="SMART" id="SM00744">
    <property type="entry name" value="RINGv"/>
    <property type="match status" value="1"/>
</dbReference>
<dbReference type="AlphaFoldDB" id="A0A0D2FDM3"/>
<dbReference type="Gene3D" id="3.30.40.10">
    <property type="entry name" value="Zinc/RING finger domain, C3HC4 (zinc finger)"/>
    <property type="match status" value="1"/>
</dbReference>
<evidence type="ECO:0000259" key="6">
    <source>
        <dbReference type="PROSITE" id="PS51292"/>
    </source>
</evidence>
<protein>
    <recommendedName>
        <fullName evidence="6">RING-CH-type domain-containing protein</fullName>
    </recommendedName>
</protein>
<dbReference type="GeneID" id="25324614"/>
<keyword evidence="5" id="KW-1133">Transmembrane helix</keyword>
<evidence type="ECO:0000256" key="5">
    <source>
        <dbReference type="SAM" id="Phobius"/>
    </source>
</evidence>
<dbReference type="PANTHER" id="PTHR46347:SF1">
    <property type="entry name" value="RING_FYVE_PHD ZINC FINGER SUPERFAMILY PROTEIN"/>
    <property type="match status" value="1"/>
</dbReference>
<evidence type="ECO:0000256" key="4">
    <source>
        <dbReference type="SAM" id="MobiDB-lite"/>
    </source>
</evidence>
<proteinExistence type="predicted"/>
<feature type="transmembrane region" description="Helical" evidence="5">
    <location>
        <begin position="120"/>
        <end position="145"/>
    </location>
</feature>
<accession>A0A0D2FDM3</accession>
<dbReference type="RefSeq" id="XP_013318743.1">
    <property type="nucleotide sequence ID" value="XM_013463289.1"/>
</dbReference>
<feature type="domain" description="RING-CH-type" evidence="6">
    <location>
        <begin position="22"/>
        <end position="112"/>
    </location>
</feature>
<evidence type="ECO:0000313" key="7">
    <source>
        <dbReference type="EMBL" id="KIW58159.1"/>
    </source>
</evidence>
<dbReference type="GO" id="GO:0008270">
    <property type="term" value="F:zinc ion binding"/>
    <property type="evidence" value="ECO:0007669"/>
    <property type="project" value="UniProtKB-KW"/>
</dbReference>
<keyword evidence="1" id="KW-0479">Metal-binding</keyword>